<sequence length="257" mass="29949">MRILSEIEKQHGVKILYAVEAGSRAWGYESDHSDYDVRFIYVQPVRHYLSLHHEKDVIEIQQNEVDFVGWDIKKALSLLHKSNPSALEWLTEENIYLEHQTVGKIRDLAIKGFSPFTVTSHYYQMATKNMRFVSQQPFTDVKKWLNVIRPVLSCLWIEKFQSSPPNNLSAMLSELELKEAFKEDIEKVLQLKKKGVSEVALNTIPSLFKETNDELVRIEDHLKNCRRNKQGNIKDFEEVFHVILEEIGGMKALYSIN</sequence>
<keyword evidence="2" id="KW-1185">Reference proteome</keyword>
<organism evidence="1 2">
    <name type="scientific">Rossellomorea oryzaecorticis</name>
    <dbReference type="NCBI Taxonomy" id="1396505"/>
    <lineage>
        <taxon>Bacteria</taxon>
        <taxon>Bacillati</taxon>
        <taxon>Bacillota</taxon>
        <taxon>Bacilli</taxon>
        <taxon>Bacillales</taxon>
        <taxon>Bacillaceae</taxon>
        <taxon>Rossellomorea</taxon>
    </lineage>
</organism>
<reference evidence="1 2" key="1">
    <citation type="submission" date="2024-04" db="EMBL/GenBank/DDBJ databases">
        <title>Bacillus oryzaecorticis sp. nov., a moderately halophilic bacterium isolated from rice husks.</title>
        <authorList>
            <person name="Zhu H.-S."/>
        </authorList>
    </citation>
    <scope>NUCLEOTIDE SEQUENCE [LARGE SCALE GENOMIC DNA]</scope>
    <source>
        <strain evidence="1 2">ZC255</strain>
    </source>
</reference>
<proteinExistence type="predicted"/>
<dbReference type="Proteomes" id="UP001389717">
    <property type="component" value="Unassembled WGS sequence"/>
</dbReference>
<name>A0ABU9KDP2_9BACI</name>
<dbReference type="InterPro" id="IPR018775">
    <property type="entry name" value="RlaP"/>
</dbReference>
<dbReference type="PANTHER" id="PTHR34817">
    <property type="entry name" value="NUCLEOTIDYLTRANSFERASE"/>
    <property type="match status" value="1"/>
</dbReference>
<dbReference type="RefSeq" id="WP_341985753.1">
    <property type="nucleotide sequence ID" value="NZ_JBBYAF010000046.1"/>
</dbReference>
<gene>
    <name evidence="1" type="ORF">AAEO50_18260</name>
</gene>
<dbReference type="Pfam" id="PF10127">
    <property type="entry name" value="RlaP"/>
    <property type="match status" value="1"/>
</dbReference>
<comment type="caution">
    <text evidence="1">The sequence shown here is derived from an EMBL/GenBank/DDBJ whole genome shotgun (WGS) entry which is preliminary data.</text>
</comment>
<accession>A0ABU9KDP2</accession>
<protein>
    <submittedName>
        <fullName evidence="1">Nucleotidyltransferase domain-containing protein</fullName>
    </submittedName>
</protein>
<evidence type="ECO:0000313" key="1">
    <source>
        <dbReference type="EMBL" id="MEL3974234.1"/>
    </source>
</evidence>
<dbReference type="EMBL" id="JBBYAF010000046">
    <property type="protein sequence ID" value="MEL3974234.1"/>
    <property type="molecule type" value="Genomic_DNA"/>
</dbReference>
<evidence type="ECO:0000313" key="2">
    <source>
        <dbReference type="Proteomes" id="UP001389717"/>
    </source>
</evidence>
<dbReference type="PANTHER" id="PTHR34817:SF2">
    <property type="entry name" value="NUCLEOTIDYLTRANSFERASE"/>
    <property type="match status" value="1"/>
</dbReference>